<dbReference type="Gene3D" id="3.30.9.10">
    <property type="entry name" value="D-Amino Acid Oxidase, subunit A, domain 2"/>
    <property type="match status" value="1"/>
</dbReference>
<evidence type="ECO:0000256" key="8">
    <source>
        <dbReference type="ARBA" id="ARBA00041137"/>
    </source>
</evidence>
<keyword evidence="2" id="KW-0285">Flavoprotein</keyword>
<dbReference type="InterPro" id="IPR036188">
    <property type="entry name" value="FAD/NAD-bd_sf"/>
</dbReference>
<evidence type="ECO:0000256" key="3">
    <source>
        <dbReference type="ARBA" id="ARBA00022827"/>
    </source>
</evidence>
<dbReference type="InterPro" id="IPR006076">
    <property type="entry name" value="FAD-dep_OxRdtase"/>
</dbReference>
<dbReference type="OrthoDB" id="498204at2759"/>
<keyword evidence="3" id="KW-0274">FAD</keyword>
<dbReference type="STRING" id="90262.A0A1X2IE12"/>
<evidence type="ECO:0000256" key="1">
    <source>
        <dbReference type="ARBA" id="ARBA00001974"/>
    </source>
</evidence>
<organism evidence="10 11">
    <name type="scientific">Absidia repens</name>
    <dbReference type="NCBI Taxonomy" id="90262"/>
    <lineage>
        <taxon>Eukaryota</taxon>
        <taxon>Fungi</taxon>
        <taxon>Fungi incertae sedis</taxon>
        <taxon>Mucoromycota</taxon>
        <taxon>Mucoromycotina</taxon>
        <taxon>Mucoromycetes</taxon>
        <taxon>Mucorales</taxon>
        <taxon>Cunninghamellaceae</taxon>
        <taxon>Absidia</taxon>
    </lineage>
</organism>
<dbReference type="AlphaFoldDB" id="A0A1X2IE12"/>
<reference evidence="10 11" key="1">
    <citation type="submission" date="2016-07" db="EMBL/GenBank/DDBJ databases">
        <title>Pervasive Adenine N6-methylation of Active Genes in Fungi.</title>
        <authorList>
            <consortium name="DOE Joint Genome Institute"/>
            <person name="Mondo S.J."/>
            <person name="Dannebaum R.O."/>
            <person name="Kuo R.C."/>
            <person name="Labutti K."/>
            <person name="Haridas S."/>
            <person name="Kuo A."/>
            <person name="Salamov A."/>
            <person name="Ahrendt S.R."/>
            <person name="Lipzen A."/>
            <person name="Sullivan W."/>
            <person name="Andreopoulos W.B."/>
            <person name="Clum A."/>
            <person name="Lindquist E."/>
            <person name="Daum C."/>
            <person name="Ramamoorthy G.K."/>
            <person name="Gryganskyi A."/>
            <person name="Culley D."/>
            <person name="Magnuson J.K."/>
            <person name="James T.Y."/>
            <person name="O'Malley M.A."/>
            <person name="Stajich J.E."/>
            <person name="Spatafora J.W."/>
            <person name="Visel A."/>
            <person name="Grigoriev I.V."/>
        </authorList>
    </citation>
    <scope>NUCLEOTIDE SEQUENCE [LARGE SCALE GENOMIC DNA]</scope>
    <source>
        <strain evidence="10 11">NRRL 1336</strain>
    </source>
</reference>
<dbReference type="Proteomes" id="UP000193560">
    <property type="component" value="Unassembled WGS sequence"/>
</dbReference>
<dbReference type="PANTHER" id="PTHR43104">
    <property type="entry name" value="L-2-HYDROXYGLUTARATE DEHYDROGENASE, MITOCHONDRIAL"/>
    <property type="match status" value="1"/>
</dbReference>
<comment type="catalytic activity">
    <reaction evidence="5">
        <text>(S)-2-hydroxyglutarate + A = 2-oxoglutarate + AH2</text>
        <dbReference type="Rhea" id="RHEA:21252"/>
        <dbReference type="ChEBI" id="CHEBI:13193"/>
        <dbReference type="ChEBI" id="CHEBI:16782"/>
        <dbReference type="ChEBI" id="CHEBI:16810"/>
        <dbReference type="ChEBI" id="CHEBI:17499"/>
        <dbReference type="EC" id="1.1.99.2"/>
    </reaction>
</comment>
<evidence type="ECO:0000256" key="5">
    <source>
        <dbReference type="ARBA" id="ARBA00036066"/>
    </source>
</evidence>
<dbReference type="Pfam" id="PF01266">
    <property type="entry name" value="DAO"/>
    <property type="match status" value="1"/>
</dbReference>
<accession>A0A1X2IE12</accession>
<keyword evidence="11" id="KW-1185">Reference proteome</keyword>
<comment type="caution">
    <text evidence="10">The sequence shown here is derived from an EMBL/GenBank/DDBJ whole genome shotgun (WGS) entry which is preliminary data.</text>
</comment>
<evidence type="ECO:0000256" key="7">
    <source>
        <dbReference type="ARBA" id="ARBA00038878"/>
    </source>
</evidence>
<dbReference type="GO" id="GO:0047545">
    <property type="term" value="F:(S)-2-hydroxyglutarate dehydrogenase activity"/>
    <property type="evidence" value="ECO:0007669"/>
    <property type="project" value="UniProtKB-EC"/>
</dbReference>
<sequence length="347" mass="38885">MLLKRCSALAKPYYFRTFSTIRTPDLEVDNVVIGGGVVGLSIADMLTRERPQESTLLIEKNKRLGEETSSRNSEVIHAGIYYPKDSLKTQLCIQGNRLLYDLLEKTNIPYDKIGKWIVAQSPTQHEYLQQLSEKATALGVETYFMNGEKAMELEPELKAHSVLVSPSTGIIDSHAFMDYLEQRIIEQGGNIGLNTRVSGLQATFTGDGRYFLETVDGSSNAQLTVSAKHRVFNAAGLYAHQISNCLMPDKYKLYYARGHYYAYNAPSSIRHLIYPCPEKNLAGLGTHLTLDMAGKVKFGPDVLYIDDPNDYTLPDDLDHKMAFSRAIQTYLPGIKLDKLQPDYAGIR</sequence>
<evidence type="ECO:0000256" key="6">
    <source>
        <dbReference type="ARBA" id="ARBA00037941"/>
    </source>
</evidence>
<gene>
    <name evidence="10" type="ORF">BCR42DRAFT_461376</name>
</gene>
<proteinExistence type="inferred from homology"/>
<dbReference type="Gene3D" id="3.50.50.60">
    <property type="entry name" value="FAD/NAD(P)-binding domain"/>
    <property type="match status" value="1"/>
</dbReference>
<dbReference type="PANTHER" id="PTHR43104:SF4">
    <property type="entry name" value="L-2-HYDROXYGLUTARATE DEHYDROGENASE, MITOCHONDRIAL"/>
    <property type="match status" value="1"/>
</dbReference>
<dbReference type="EC" id="1.1.99.2" evidence="7"/>
<evidence type="ECO:0000313" key="11">
    <source>
        <dbReference type="Proteomes" id="UP000193560"/>
    </source>
</evidence>
<protein>
    <recommendedName>
        <fullName evidence="8">L-2-hydroxyglutarate dehydrogenase, mitochondrial</fullName>
        <ecNumber evidence="7">1.1.99.2</ecNumber>
    </recommendedName>
</protein>
<keyword evidence="4" id="KW-0560">Oxidoreductase</keyword>
<evidence type="ECO:0000259" key="9">
    <source>
        <dbReference type="Pfam" id="PF01266"/>
    </source>
</evidence>
<comment type="similarity">
    <text evidence="6">Belongs to the L2HGDH family.</text>
</comment>
<evidence type="ECO:0000256" key="2">
    <source>
        <dbReference type="ARBA" id="ARBA00022630"/>
    </source>
</evidence>
<feature type="domain" description="FAD dependent oxidoreductase" evidence="9">
    <location>
        <begin position="31"/>
        <end position="347"/>
    </location>
</feature>
<comment type="cofactor">
    <cofactor evidence="1">
        <name>FAD</name>
        <dbReference type="ChEBI" id="CHEBI:57692"/>
    </cofactor>
</comment>
<evidence type="ECO:0000313" key="10">
    <source>
        <dbReference type="EMBL" id="ORZ14733.1"/>
    </source>
</evidence>
<dbReference type="EMBL" id="MCGE01000014">
    <property type="protein sequence ID" value="ORZ14733.1"/>
    <property type="molecule type" value="Genomic_DNA"/>
</dbReference>
<name>A0A1X2IE12_9FUNG</name>
<evidence type="ECO:0000256" key="4">
    <source>
        <dbReference type="ARBA" id="ARBA00023002"/>
    </source>
</evidence>
<dbReference type="SUPFAM" id="SSF51905">
    <property type="entry name" value="FAD/NAD(P)-binding domain"/>
    <property type="match status" value="1"/>
</dbReference>